<evidence type="ECO:0000313" key="1">
    <source>
        <dbReference type="EMBL" id="CAL5971153.1"/>
    </source>
</evidence>
<sequence>MVPWISAPLDQLMVINAARASAVMTPNIFRLLTEIVASGFRVITSPETYFPAKFTFSLTQLTTALESRTSTREEMFSDVPVKLKADWTTFRFQRVRLKNEALEQAEVSSRLKLIWVRQISFQ</sequence>
<comment type="caution">
    <text evidence="1">The sequence shown here is derived from an EMBL/GenBank/DDBJ whole genome shotgun (WGS) entry which is preliminary data.</text>
</comment>
<keyword evidence="2" id="KW-1185">Reference proteome</keyword>
<proteinExistence type="predicted"/>
<evidence type="ECO:0000313" key="2">
    <source>
        <dbReference type="Proteomes" id="UP001642409"/>
    </source>
</evidence>
<organism evidence="1 2">
    <name type="scientific">Hexamita inflata</name>
    <dbReference type="NCBI Taxonomy" id="28002"/>
    <lineage>
        <taxon>Eukaryota</taxon>
        <taxon>Metamonada</taxon>
        <taxon>Diplomonadida</taxon>
        <taxon>Hexamitidae</taxon>
        <taxon>Hexamitinae</taxon>
        <taxon>Hexamita</taxon>
    </lineage>
</organism>
<dbReference type="Proteomes" id="UP001642409">
    <property type="component" value="Unassembled WGS sequence"/>
</dbReference>
<dbReference type="EMBL" id="CAXDID020000002">
    <property type="protein sequence ID" value="CAL5971153.1"/>
    <property type="molecule type" value="Genomic_DNA"/>
</dbReference>
<name>A0ABP1GGD1_9EUKA</name>
<gene>
    <name evidence="1" type="ORF">HINF_LOCUS1093</name>
</gene>
<protein>
    <submittedName>
        <fullName evidence="1">Hypothetical_protein</fullName>
    </submittedName>
</protein>
<reference evidence="1 2" key="1">
    <citation type="submission" date="2024-07" db="EMBL/GenBank/DDBJ databases">
        <authorList>
            <person name="Akdeniz Z."/>
        </authorList>
    </citation>
    <scope>NUCLEOTIDE SEQUENCE [LARGE SCALE GENOMIC DNA]</scope>
</reference>
<accession>A0ABP1GGD1</accession>